<dbReference type="OrthoDB" id="6903925at2759"/>
<reference evidence="1" key="1">
    <citation type="submission" date="2022-03" db="EMBL/GenBank/DDBJ databases">
        <authorList>
            <person name="Lindestad O."/>
        </authorList>
    </citation>
    <scope>NUCLEOTIDE SEQUENCE</scope>
</reference>
<sequence length="179" mass="20775">MRSRLLTEAARLIVWYFTDDLECHENGVPGQACRIVEWFIVHKIRHQPNLRDPRVRRMFLDYMRDKMLLIVACSVLLAAKMNSRELPVTARETNLVLGLKGVDCKLPDVLEMKMKIYKTLDYHVPTTTSVEIGEMLAHELKVEPNVLPVVAKIIDEADLHRYDIETSMRRMTKSRGLDD</sequence>
<gene>
    <name evidence="1" type="primary">jg24690</name>
    <name evidence="1" type="ORF">PAEG_LOCUS737</name>
</gene>
<protein>
    <submittedName>
        <fullName evidence="1">Jg24690 protein</fullName>
    </submittedName>
</protein>
<proteinExistence type="predicted"/>
<organism evidence="1 2">
    <name type="scientific">Pararge aegeria aegeria</name>
    <dbReference type="NCBI Taxonomy" id="348720"/>
    <lineage>
        <taxon>Eukaryota</taxon>
        <taxon>Metazoa</taxon>
        <taxon>Ecdysozoa</taxon>
        <taxon>Arthropoda</taxon>
        <taxon>Hexapoda</taxon>
        <taxon>Insecta</taxon>
        <taxon>Pterygota</taxon>
        <taxon>Neoptera</taxon>
        <taxon>Endopterygota</taxon>
        <taxon>Lepidoptera</taxon>
        <taxon>Glossata</taxon>
        <taxon>Ditrysia</taxon>
        <taxon>Papilionoidea</taxon>
        <taxon>Nymphalidae</taxon>
        <taxon>Satyrinae</taxon>
        <taxon>Satyrini</taxon>
        <taxon>Parargina</taxon>
        <taxon>Pararge</taxon>
    </lineage>
</organism>
<comment type="caution">
    <text evidence="1">The sequence shown here is derived from an EMBL/GenBank/DDBJ whole genome shotgun (WGS) entry which is preliminary data.</text>
</comment>
<dbReference type="SUPFAM" id="SSF47954">
    <property type="entry name" value="Cyclin-like"/>
    <property type="match status" value="1"/>
</dbReference>
<accession>A0A8S4QIS8</accession>
<dbReference type="Proteomes" id="UP000838756">
    <property type="component" value="Unassembled WGS sequence"/>
</dbReference>
<dbReference type="AlphaFoldDB" id="A0A8S4QIS8"/>
<keyword evidence="2" id="KW-1185">Reference proteome</keyword>
<name>A0A8S4QIS8_9NEOP</name>
<feature type="non-terminal residue" evidence="1">
    <location>
        <position position="1"/>
    </location>
</feature>
<dbReference type="InterPro" id="IPR036915">
    <property type="entry name" value="Cyclin-like_sf"/>
</dbReference>
<evidence type="ECO:0000313" key="1">
    <source>
        <dbReference type="EMBL" id="CAH2208120.1"/>
    </source>
</evidence>
<dbReference type="EMBL" id="CAKXAJ010002331">
    <property type="protein sequence ID" value="CAH2208120.1"/>
    <property type="molecule type" value="Genomic_DNA"/>
</dbReference>
<evidence type="ECO:0000313" key="2">
    <source>
        <dbReference type="Proteomes" id="UP000838756"/>
    </source>
</evidence>